<accession>A0A923NAS3</accession>
<dbReference type="EMBL" id="JACRWC010000030">
    <property type="protein sequence ID" value="MBC5998716.1"/>
    <property type="molecule type" value="Genomic_DNA"/>
</dbReference>
<feature type="active site" description="Nucleophile" evidence="11">
    <location>
        <position position="94"/>
    </location>
</feature>
<keyword evidence="3 11" id="KW-0808">Transferase</keyword>
<gene>
    <name evidence="11 14" type="primary">mnmA</name>
    <name evidence="14" type="ORF">H8876_01665</name>
</gene>
<evidence type="ECO:0000256" key="5">
    <source>
        <dbReference type="ARBA" id="ARBA00022741"/>
    </source>
</evidence>
<dbReference type="Gene3D" id="2.30.30.280">
    <property type="entry name" value="Adenine nucleotide alpha hydrolases-like domains"/>
    <property type="match status" value="1"/>
</dbReference>
<comment type="similarity">
    <text evidence="11">Belongs to the MnmA/TRMU family.</text>
</comment>
<keyword evidence="5 11" id="KW-0547">Nucleotide-binding</keyword>
<reference evidence="14" key="1">
    <citation type="submission" date="2020-08" db="EMBL/GenBank/DDBJ databases">
        <authorList>
            <person name="Liu C."/>
            <person name="Sun Q."/>
        </authorList>
    </citation>
    <scope>NUCLEOTIDE SEQUENCE</scope>
    <source>
        <strain evidence="14">BX16</strain>
    </source>
</reference>
<evidence type="ECO:0000313" key="14">
    <source>
        <dbReference type="EMBL" id="MBC5998716.1"/>
    </source>
</evidence>
<dbReference type="HAMAP" id="MF_00144">
    <property type="entry name" value="tRNA_thiouridyl_MnmA"/>
    <property type="match status" value="1"/>
</dbReference>
<keyword evidence="7 11" id="KW-0694">RNA-binding</keyword>
<feature type="active site" description="Cysteine persulfide intermediate" evidence="11">
    <location>
        <position position="193"/>
    </location>
</feature>
<evidence type="ECO:0000256" key="11">
    <source>
        <dbReference type="HAMAP-Rule" id="MF_00144"/>
    </source>
</evidence>
<dbReference type="Gene3D" id="3.40.50.620">
    <property type="entry name" value="HUPs"/>
    <property type="match status" value="1"/>
</dbReference>
<dbReference type="InterPro" id="IPR014729">
    <property type="entry name" value="Rossmann-like_a/b/a_fold"/>
</dbReference>
<sequence length="376" mass="41176">MKNKKVVLGLSGGVDSTTAALLLQEKGYEVIGLYFDAMGKGREDAGAVRAEMAAKQLGIKFLYRDVSDIFREKVIGNFCSEYVCGRTPNPCIVCNPDVKFKTLLAAADEEGADWIATGHYAGTYQDPESEEWFIRRAKSEAKDQSYMLYRLGEDVISRLILPLNDAEDKEAVREIARKKALKNAEDKDSQEICFIEDGDDYKAFLRRNGCDLPKGDFVDADGNILGEHQGILHYTIGQRKGLGIALGKPAFVTGIDSEKNQVVLGDNQDLFKTKVVSDGNILLGIDFSRLAQQEREARQADGESGEARSLGIIGFDDMSGITAKIRYAAKPAAASLKLLPDGKILATFEEPQRAPTPGQSIVFYRNDLVLGGGFIV</sequence>
<keyword evidence="8" id="KW-1015">Disulfide bond</keyword>
<dbReference type="RefSeq" id="WP_249286265.1">
    <property type="nucleotide sequence ID" value="NZ_JACRWC010000030.1"/>
</dbReference>
<dbReference type="InterPro" id="IPR023382">
    <property type="entry name" value="MnmA-like_central_sf"/>
</dbReference>
<comment type="catalytic activity">
    <reaction evidence="9 11">
        <text>S-sulfanyl-L-cysteinyl-[protein] + uridine(34) in tRNA + AH2 + ATP = 2-thiouridine(34) in tRNA + L-cysteinyl-[protein] + A + AMP + diphosphate + H(+)</text>
        <dbReference type="Rhea" id="RHEA:47032"/>
        <dbReference type="Rhea" id="RHEA-COMP:10131"/>
        <dbReference type="Rhea" id="RHEA-COMP:11726"/>
        <dbReference type="Rhea" id="RHEA-COMP:11727"/>
        <dbReference type="Rhea" id="RHEA-COMP:11728"/>
        <dbReference type="ChEBI" id="CHEBI:13193"/>
        <dbReference type="ChEBI" id="CHEBI:15378"/>
        <dbReference type="ChEBI" id="CHEBI:17499"/>
        <dbReference type="ChEBI" id="CHEBI:29950"/>
        <dbReference type="ChEBI" id="CHEBI:30616"/>
        <dbReference type="ChEBI" id="CHEBI:33019"/>
        <dbReference type="ChEBI" id="CHEBI:61963"/>
        <dbReference type="ChEBI" id="CHEBI:65315"/>
        <dbReference type="ChEBI" id="CHEBI:87170"/>
        <dbReference type="ChEBI" id="CHEBI:456215"/>
        <dbReference type="EC" id="2.8.1.13"/>
    </reaction>
</comment>
<keyword evidence="15" id="KW-1185">Reference proteome</keyword>
<dbReference type="NCBIfam" id="NF001138">
    <property type="entry name" value="PRK00143.1"/>
    <property type="match status" value="1"/>
</dbReference>
<dbReference type="GO" id="GO:0002143">
    <property type="term" value="P:tRNA wobble position uridine thiolation"/>
    <property type="evidence" value="ECO:0007669"/>
    <property type="project" value="TreeGrafter"/>
</dbReference>
<dbReference type="Gene3D" id="2.40.30.10">
    <property type="entry name" value="Translation factors"/>
    <property type="match status" value="1"/>
</dbReference>
<organism evidence="14 15">
    <name type="scientific">Lentihominibacter faecis</name>
    <dbReference type="NCBI Taxonomy" id="2764712"/>
    <lineage>
        <taxon>Bacteria</taxon>
        <taxon>Bacillati</taxon>
        <taxon>Bacillota</taxon>
        <taxon>Clostridia</taxon>
        <taxon>Peptostreptococcales</taxon>
        <taxon>Anaerovoracaceae</taxon>
        <taxon>Lentihominibacter</taxon>
    </lineage>
</organism>
<feature type="region of interest" description="Interaction with tRNA" evidence="11">
    <location>
        <begin position="142"/>
        <end position="144"/>
    </location>
</feature>
<keyword evidence="4 11" id="KW-0819">tRNA processing</keyword>
<dbReference type="NCBIfam" id="TIGR00420">
    <property type="entry name" value="trmU"/>
    <property type="match status" value="1"/>
</dbReference>
<evidence type="ECO:0000256" key="6">
    <source>
        <dbReference type="ARBA" id="ARBA00022840"/>
    </source>
</evidence>
<keyword evidence="2 11" id="KW-0820">tRNA-binding</keyword>
<dbReference type="InterPro" id="IPR046885">
    <property type="entry name" value="MnmA-like_C"/>
</dbReference>
<evidence type="ECO:0000256" key="4">
    <source>
        <dbReference type="ARBA" id="ARBA00022694"/>
    </source>
</evidence>
<feature type="domain" description="tRNA-specific 2-thiouridylase MnmA-like C-terminal" evidence="12">
    <location>
        <begin position="321"/>
        <end position="375"/>
    </location>
</feature>
<evidence type="ECO:0000256" key="9">
    <source>
        <dbReference type="ARBA" id="ARBA00051542"/>
    </source>
</evidence>
<evidence type="ECO:0000256" key="8">
    <source>
        <dbReference type="ARBA" id="ARBA00023157"/>
    </source>
</evidence>
<feature type="binding site" evidence="11">
    <location>
        <position position="118"/>
    </location>
    <ligand>
        <name>ATP</name>
        <dbReference type="ChEBI" id="CHEBI:30616"/>
    </ligand>
</feature>
<comment type="function">
    <text evidence="10 11">Catalyzes the 2-thiolation of uridine at the wobble position (U34) of tRNA, leading to the formation of s(2)U34.</text>
</comment>
<dbReference type="Pfam" id="PF20258">
    <property type="entry name" value="tRNA_Me_trans_C"/>
    <property type="match status" value="1"/>
</dbReference>
<name>A0A923NAS3_9FIRM</name>
<comment type="caution">
    <text evidence="14">The sequence shown here is derived from an EMBL/GenBank/DDBJ whole genome shotgun (WGS) entry which is preliminary data.</text>
</comment>
<dbReference type="Pfam" id="PF20259">
    <property type="entry name" value="tRNA_Me_trans_M"/>
    <property type="match status" value="1"/>
</dbReference>
<evidence type="ECO:0000256" key="7">
    <source>
        <dbReference type="ARBA" id="ARBA00022884"/>
    </source>
</evidence>
<dbReference type="GO" id="GO:0000049">
    <property type="term" value="F:tRNA binding"/>
    <property type="evidence" value="ECO:0007669"/>
    <property type="project" value="UniProtKB-KW"/>
</dbReference>
<protein>
    <recommendedName>
        <fullName evidence="11">tRNA-specific 2-thiouridylase MnmA</fullName>
        <ecNumber evidence="11">2.8.1.13</ecNumber>
    </recommendedName>
</protein>
<feature type="domain" description="tRNA-specific 2-thiouridylase MnmA-like central" evidence="13">
    <location>
        <begin position="204"/>
        <end position="266"/>
    </location>
</feature>
<comment type="subcellular location">
    <subcellularLocation>
        <location evidence="11">Cytoplasm</location>
    </subcellularLocation>
</comment>
<keyword evidence="1 11" id="KW-0963">Cytoplasm</keyword>
<dbReference type="InterPro" id="IPR046884">
    <property type="entry name" value="MnmA-like_central"/>
</dbReference>
<evidence type="ECO:0000256" key="3">
    <source>
        <dbReference type="ARBA" id="ARBA00022679"/>
    </source>
</evidence>
<dbReference type="InterPro" id="IPR004506">
    <property type="entry name" value="MnmA-like"/>
</dbReference>
<dbReference type="AlphaFoldDB" id="A0A923NAS3"/>
<evidence type="ECO:0000256" key="10">
    <source>
        <dbReference type="ARBA" id="ARBA00056575"/>
    </source>
</evidence>
<dbReference type="CDD" id="cd01998">
    <property type="entry name" value="MnmA_TRMU-like"/>
    <property type="match status" value="1"/>
</dbReference>
<dbReference type="GO" id="GO:0103016">
    <property type="term" value="F:tRNA-uridine 2-sulfurtransferase activity"/>
    <property type="evidence" value="ECO:0007669"/>
    <property type="project" value="UniProtKB-EC"/>
</dbReference>
<comment type="caution">
    <text evidence="11">Lacks conserved residue(s) required for the propagation of feature annotation.</text>
</comment>
<dbReference type="EC" id="2.8.1.13" evidence="11"/>
<evidence type="ECO:0000259" key="12">
    <source>
        <dbReference type="Pfam" id="PF20258"/>
    </source>
</evidence>
<evidence type="ECO:0000259" key="13">
    <source>
        <dbReference type="Pfam" id="PF20259"/>
    </source>
</evidence>
<evidence type="ECO:0000256" key="2">
    <source>
        <dbReference type="ARBA" id="ARBA00022555"/>
    </source>
</evidence>
<feature type="binding site" evidence="11">
    <location>
        <begin position="9"/>
        <end position="16"/>
    </location>
    <ligand>
        <name>ATP</name>
        <dbReference type="ChEBI" id="CHEBI:30616"/>
    </ligand>
</feature>
<dbReference type="PANTHER" id="PTHR11933:SF5">
    <property type="entry name" value="MITOCHONDRIAL TRNA-SPECIFIC 2-THIOURIDYLASE 1"/>
    <property type="match status" value="1"/>
</dbReference>
<dbReference type="GO" id="GO:0005737">
    <property type="term" value="C:cytoplasm"/>
    <property type="evidence" value="ECO:0007669"/>
    <property type="project" value="UniProtKB-SubCell"/>
</dbReference>
<dbReference type="SUPFAM" id="SSF52402">
    <property type="entry name" value="Adenine nucleotide alpha hydrolases-like"/>
    <property type="match status" value="1"/>
</dbReference>
<feature type="region of interest" description="Interaction with tRNA" evidence="11">
    <location>
        <begin position="326"/>
        <end position="327"/>
    </location>
</feature>
<evidence type="ECO:0000313" key="15">
    <source>
        <dbReference type="Proteomes" id="UP000644115"/>
    </source>
</evidence>
<dbReference type="GO" id="GO:0005524">
    <property type="term" value="F:ATP binding"/>
    <property type="evidence" value="ECO:0007669"/>
    <property type="project" value="UniProtKB-KW"/>
</dbReference>
<dbReference type="FunFam" id="2.30.30.280:FF:000001">
    <property type="entry name" value="tRNA-specific 2-thiouridylase MnmA"/>
    <property type="match status" value="1"/>
</dbReference>
<evidence type="ECO:0000256" key="1">
    <source>
        <dbReference type="ARBA" id="ARBA00022490"/>
    </source>
</evidence>
<dbReference type="PANTHER" id="PTHR11933">
    <property type="entry name" value="TRNA 5-METHYLAMINOMETHYL-2-THIOURIDYLATE -METHYLTRANSFERASE"/>
    <property type="match status" value="1"/>
</dbReference>
<keyword evidence="6 11" id="KW-0067">ATP-binding</keyword>
<feature type="site" description="Interaction with tRNA" evidence="11">
    <location>
        <position position="119"/>
    </location>
</feature>
<feature type="binding site" evidence="11">
    <location>
        <position position="35"/>
    </location>
    <ligand>
        <name>ATP</name>
        <dbReference type="ChEBI" id="CHEBI:30616"/>
    </ligand>
</feature>
<dbReference type="Proteomes" id="UP000644115">
    <property type="component" value="Unassembled WGS sequence"/>
</dbReference>
<dbReference type="Pfam" id="PF03054">
    <property type="entry name" value="tRNA_Me_trans"/>
    <property type="match status" value="1"/>
</dbReference>
<feature type="site" description="Interaction with tRNA" evidence="11">
    <location>
        <position position="359"/>
    </location>
</feature>
<proteinExistence type="inferred from homology"/>